<dbReference type="Pfam" id="PF08240">
    <property type="entry name" value="ADH_N"/>
    <property type="match status" value="1"/>
</dbReference>
<dbReference type="InterPro" id="IPR011032">
    <property type="entry name" value="GroES-like_sf"/>
</dbReference>
<keyword evidence="2" id="KW-0479">Metal-binding</keyword>
<sequence>MTRALLLDAELNLSLGDRPPVEPADGDVVLDVAWAGICGSDLHVMATGAWVEDWPATLGHEVAGTVAVSRAPNVPVGTRVVVDSRIPCGACDGCARSARLCTAMAWVGERFPGGYADRLTIAATSVHVVPDGLDLAVAVLAEPLAVVTSALDRVHGDPRTVLLLGHGPIGALARTEIARRWPAVPVTVVEPAPTRAALAVRDGARTHADLTGVDEVFDLVVDAAGYPGSLTDALSRTASGGTVLLVALSGEPAEVVPADIVERSVTIVGSVGFDTAHLPRALAALAADPDRYAAVVTHRIPLADVPEFLARQRHRSAGKVLLRCGGAS</sequence>
<dbReference type="PANTHER" id="PTHR43401:SF2">
    <property type="entry name" value="L-THREONINE 3-DEHYDROGENASE"/>
    <property type="match status" value="1"/>
</dbReference>
<comment type="caution">
    <text evidence="7">The sequence shown here is derived from an EMBL/GenBank/DDBJ whole genome shotgun (WGS) entry which is preliminary data.</text>
</comment>
<dbReference type="GO" id="GO:0016491">
    <property type="term" value="F:oxidoreductase activity"/>
    <property type="evidence" value="ECO:0007669"/>
    <property type="project" value="UniProtKB-KW"/>
</dbReference>
<dbReference type="Pfam" id="PF16912">
    <property type="entry name" value="Glu_dehyd_C"/>
    <property type="match status" value="1"/>
</dbReference>
<dbReference type="InterPro" id="IPR036291">
    <property type="entry name" value="NAD(P)-bd_dom_sf"/>
</dbReference>
<proteinExistence type="predicted"/>
<reference evidence="7 8" key="1">
    <citation type="submission" date="2018-03" db="EMBL/GenBank/DDBJ databases">
        <title>Genomic Encyclopedia of Archaeal and Bacterial Type Strains, Phase II (KMG-II): from individual species to whole genera.</title>
        <authorList>
            <person name="Goeker M."/>
        </authorList>
    </citation>
    <scope>NUCLEOTIDE SEQUENCE [LARGE SCALE GENOMIC DNA]</scope>
    <source>
        <strain evidence="7 8">DSM 19711</strain>
    </source>
</reference>
<dbReference type="SUPFAM" id="SSF50129">
    <property type="entry name" value="GroES-like"/>
    <property type="match status" value="1"/>
</dbReference>
<organism evidence="7 8">
    <name type="scientific">Kineococcus rhizosphaerae</name>
    <dbReference type="NCBI Taxonomy" id="559628"/>
    <lineage>
        <taxon>Bacteria</taxon>
        <taxon>Bacillati</taxon>
        <taxon>Actinomycetota</taxon>
        <taxon>Actinomycetes</taxon>
        <taxon>Kineosporiales</taxon>
        <taxon>Kineosporiaceae</taxon>
        <taxon>Kineococcus</taxon>
    </lineage>
</organism>
<dbReference type="InterPro" id="IPR013154">
    <property type="entry name" value="ADH-like_N"/>
</dbReference>
<evidence type="ECO:0000256" key="4">
    <source>
        <dbReference type="ARBA" id="ARBA00023002"/>
    </source>
</evidence>
<dbReference type="InterPro" id="IPR031640">
    <property type="entry name" value="Glu_dehyd_C"/>
</dbReference>
<dbReference type="RefSeq" id="WP_106214524.1">
    <property type="nucleotide sequence ID" value="NZ_PVZF01000013.1"/>
</dbReference>
<dbReference type="EMBL" id="PVZF01000013">
    <property type="protein sequence ID" value="PRY11529.1"/>
    <property type="molecule type" value="Genomic_DNA"/>
</dbReference>
<evidence type="ECO:0000313" key="7">
    <source>
        <dbReference type="EMBL" id="PRY11529.1"/>
    </source>
</evidence>
<accession>A0A2T0QYT1</accession>
<dbReference type="AlphaFoldDB" id="A0A2T0QYT1"/>
<protein>
    <submittedName>
        <fullName evidence="7">L-idonate 5-dehydrogenase/L-gulonate 5-dehydrogenase</fullName>
    </submittedName>
</protein>
<dbReference type="Gene3D" id="3.90.180.10">
    <property type="entry name" value="Medium-chain alcohol dehydrogenases, catalytic domain"/>
    <property type="match status" value="1"/>
</dbReference>
<dbReference type="PANTHER" id="PTHR43401">
    <property type="entry name" value="L-THREONINE 3-DEHYDROGENASE"/>
    <property type="match status" value="1"/>
</dbReference>
<dbReference type="Gene3D" id="3.40.50.720">
    <property type="entry name" value="NAD(P)-binding Rossmann-like Domain"/>
    <property type="match status" value="1"/>
</dbReference>
<keyword evidence="8" id="KW-1185">Reference proteome</keyword>
<evidence type="ECO:0000256" key="2">
    <source>
        <dbReference type="ARBA" id="ARBA00022723"/>
    </source>
</evidence>
<dbReference type="OrthoDB" id="241504at2"/>
<comment type="cofactor">
    <cofactor evidence="1">
        <name>Zn(2+)</name>
        <dbReference type="ChEBI" id="CHEBI:29105"/>
    </cofactor>
</comment>
<evidence type="ECO:0000313" key="8">
    <source>
        <dbReference type="Proteomes" id="UP000238083"/>
    </source>
</evidence>
<feature type="domain" description="Glucose dehydrogenase C-terminal" evidence="6">
    <location>
        <begin position="137"/>
        <end position="307"/>
    </location>
</feature>
<evidence type="ECO:0000256" key="3">
    <source>
        <dbReference type="ARBA" id="ARBA00022833"/>
    </source>
</evidence>
<dbReference type="SUPFAM" id="SSF51735">
    <property type="entry name" value="NAD(P)-binding Rossmann-fold domains"/>
    <property type="match status" value="1"/>
</dbReference>
<feature type="domain" description="Alcohol dehydrogenase-like N-terminal" evidence="5">
    <location>
        <begin position="25"/>
        <end position="131"/>
    </location>
</feature>
<dbReference type="Proteomes" id="UP000238083">
    <property type="component" value="Unassembled WGS sequence"/>
</dbReference>
<evidence type="ECO:0000259" key="5">
    <source>
        <dbReference type="Pfam" id="PF08240"/>
    </source>
</evidence>
<evidence type="ECO:0000256" key="1">
    <source>
        <dbReference type="ARBA" id="ARBA00001947"/>
    </source>
</evidence>
<dbReference type="GO" id="GO:0046872">
    <property type="term" value="F:metal ion binding"/>
    <property type="evidence" value="ECO:0007669"/>
    <property type="project" value="UniProtKB-KW"/>
</dbReference>
<keyword evidence="4" id="KW-0560">Oxidoreductase</keyword>
<dbReference type="InterPro" id="IPR050129">
    <property type="entry name" value="Zn_alcohol_dh"/>
</dbReference>
<name>A0A2T0QYT1_9ACTN</name>
<evidence type="ECO:0000259" key="6">
    <source>
        <dbReference type="Pfam" id="PF16912"/>
    </source>
</evidence>
<gene>
    <name evidence="7" type="ORF">CLV37_113153</name>
</gene>
<keyword evidence="3" id="KW-0862">Zinc</keyword>